<comment type="caution">
    <text evidence="3">The sequence shown here is derived from an EMBL/GenBank/DDBJ whole genome shotgun (WGS) entry which is preliminary data.</text>
</comment>
<dbReference type="InterPro" id="IPR052158">
    <property type="entry name" value="INH-QAR"/>
</dbReference>
<dbReference type="InterPro" id="IPR002818">
    <property type="entry name" value="DJ-1/PfpI"/>
</dbReference>
<feature type="transmembrane region" description="Helical" evidence="1">
    <location>
        <begin position="406"/>
        <end position="428"/>
    </location>
</feature>
<protein>
    <recommendedName>
        <fullName evidence="2">DJ-1/PfpI domain-containing protein</fullName>
    </recommendedName>
</protein>
<keyword evidence="1" id="KW-0472">Membrane</keyword>
<evidence type="ECO:0000259" key="2">
    <source>
        <dbReference type="Pfam" id="PF01965"/>
    </source>
</evidence>
<proteinExistence type="predicted"/>
<keyword evidence="4" id="KW-1185">Reference proteome</keyword>
<dbReference type="PANTHER" id="PTHR43130:SF3">
    <property type="entry name" value="HTH-TYPE TRANSCRIPTIONAL REGULATOR RV1931C"/>
    <property type="match status" value="1"/>
</dbReference>
<dbReference type="PANTHER" id="PTHR43130">
    <property type="entry name" value="ARAC-FAMILY TRANSCRIPTIONAL REGULATOR"/>
    <property type="match status" value="1"/>
</dbReference>
<evidence type="ECO:0000313" key="4">
    <source>
        <dbReference type="Proteomes" id="UP001428290"/>
    </source>
</evidence>
<dbReference type="InterPro" id="IPR029062">
    <property type="entry name" value="Class_I_gatase-like"/>
</dbReference>
<feature type="domain" description="DJ-1/PfpI" evidence="2">
    <location>
        <begin position="58"/>
        <end position="223"/>
    </location>
</feature>
<dbReference type="EMBL" id="BAABRU010000008">
    <property type="protein sequence ID" value="GAA5528875.1"/>
    <property type="molecule type" value="Genomic_DNA"/>
</dbReference>
<gene>
    <name evidence="3" type="ORF">Hgul01_02678</name>
</gene>
<accession>A0ABP9X0C8</accession>
<evidence type="ECO:0000256" key="1">
    <source>
        <dbReference type="SAM" id="Phobius"/>
    </source>
</evidence>
<dbReference type="RefSeq" id="WP_345722490.1">
    <property type="nucleotide sequence ID" value="NZ_BAABRU010000008.1"/>
</dbReference>
<sequence>MLKRQLTHLGYLLVACLPLLLATSIGSYYSMQVAMSIRKDQPNIQSQPIVHDAQKPTAVIVLGNTVSEITDVLAPYALLAKTGLYNVYTVAETTNVRSLSGGLDLLPDYSFNSLATLLEQPPALVIVPAITDIQASQNQPVLAWLRQQSQAANMVMSWCTGAEVLAESGLLDGLPATAHWADLSSLQKRYPKVKWQNNQRYVDTNQQIITTAGLTSGIDATLYFLQKFHGSDISQQLAQMINYSDQSYLEHATMQPFSVTASDSVYLLNAAFYWPKQTLGIWLNQGVDELALAAFFDVYTGSWVYDFRTLGAEPSIRSAHGLQLVPRYQAATTKVDRLLGFGTNQQAQTWAEQQQMTYHELDLAQQGNMFEQALVRFAIDQDQASAQFAAKRMEYRQPLTLHGASWPWRTLIGIGVWLGVGIGACYGLRRISNKRKSAATNENLG</sequence>
<name>A0ABP9X0C8_9CHLR</name>
<evidence type="ECO:0000313" key="3">
    <source>
        <dbReference type="EMBL" id="GAA5528875.1"/>
    </source>
</evidence>
<dbReference type="Gene3D" id="3.40.50.880">
    <property type="match status" value="1"/>
</dbReference>
<keyword evidence="1" id="KW-1133">Transmembrane helix</keyword>
<dbReference type="PROSITE" id="PS51257">
    <property type="entry name" value="PROKAR_LIPOPROTEIN"/>
    <property type="match status" value="1"/>
</dbReference>
<reference evidence="3 4" key="1">
    <citation type="submission" date="2024-02" db="EMBL/GenBank/DDBJ databases">
        <title>Herpetosiphon gulosus NBRC 112829.</title>
        <authorList>
            <person name="Ichikawa N."/>
            <person name="Katano-Makiyama Y."/>
            <person name="Hidaka K."/>
        </authorList>
    </citation>
    <scope>NUCLEOTIDE SEQUENCE [LARGE SCALE GENOMIC DNA]</scope>
    <source>
        <strain evidence="3 4">NBRC 112829</strain>
    </source>
</reference>
<dbReference type="Pfam" id="PF01965">
    <property type="entry name" value="DJ-1_PfpI"/>
    <property type="match status" value="1"/>
</dbReference>
<keyword evidence="1" id="KW-0812">Transmembrane</keyword>
<dbReference type="Proteomes" id="UP001428290">
    <property type="component" value="Unassembled WGS sequence"/>
</dbReference>
<organism evidence="3 4">
    <name type="scientific">Herpetosiphon gulosus</name>
    <dbReference type="NCBI Taxonomy" id="1973496"/>
    <lineage>
        <taxon>Bacteria</taxon>
        <taxon>Bacillati</taxon>
        <taxon>Chloroflexota</taxon>
        <taxon>Chloroflexia</taxon>
        <taxon>Herpetosiphonales</taxon>
        <taxon>Herpetosiphonaceae</taxon>
        <taxon>Herpetosiphon</taxon>
    </lineage>
</organism>
<dbReference type="SUPFAM" id="SSF52317">
    <property type="entry name" value="Class I glutamine amidotransferase-like"/>
    <property type="match status" value="1"/>
</dbReference>